<proteinExistence type="predicted"/>
<feature type="compositionally biased region" description="Basic and acidic residues" evidence="1">
    <location>
        <begin position="643"/>
        <end position="657"/>
    </location>
</feature>
<evidence type="ECO:0000313" key="2">
    <source>
        <dbReference type="EMBL" id="GMK57175.1"/>
    </source>
</evidence>
<organism evidence="2 3">
    <name type="scientific">Cutaneotrichosporon spelunceum</name>
    <dbReference type="NCBI Taxonomy" id="1672016"/>
    <lineage>
        <taxon>Eukaryota</taxon>
        <taxon>Fungi</taxon>
        <taxon>Dikarya</taxon>
        <taxon>Basidiomycota</taxon>
        <taxon>Agaricomycotina</taxon>
        <taxon>Tremellomycetes</taxon>
        <taxon>Trichosporonales</taxon>
        <taxon>Trichosporonaceae</taxon>
        <taxon>Cutaneotrichosporon</taxon>
    </lineage>
</organism>
<feature type="compositionally biased region" description="Basic and acidic residues" evidence="1">
    <location>
        <begin position="30"/>
        <end position="55"/>
    </location>
</feature>
<dbReference type="EMBL" id="BTCM01000004">
    <property type="protein sequence ID" value="GMK57175.1"/>
    <property type="molecule type" value="Genomic_DNA"/>
</dbReference>
<evidence type="ECO:0000313" key="3">
    <source>
        <dbReference type="Proteomes" id="UP001222932"/>
    </source>
</evidence>
<feature type="region of interest" description="Disordered" evidence="1">
    <location>
        <begin position="99"/>
        <end position="120"/>
    </location>
</feature>
<protein>
    <submittedName>
        <fullName evidence="2">Uncharacterized protein</fullName>
    </submittedName>
</protein>
<feature type="region of interest" description="Disordered" evidence="1">
    <location>
        <begin position="152"/>
        <end position="215"/>
    </location>
</feature>
<feature type="region of interest" description="Disordered" evidence="1">
    <location>
        <begin position="1"/>
        <end position="83"/>
    </location>
</feature>
<dbReference type="Proteomes" id="UP001222932">
    <property type="component" value="Unassembled WGS sequence"/>
</dbReference>
<gene>
    <name evidence="2" type="ORF">CspeluHIS016_0400090</name>
</gene>
<feature type="region of interest" description="Disordered" evidence="1">
    <location>
        <begin position="255"/>
        <end position="379"/>
    </location>
</feature>
<evidence type="ECO:0000256" key="1">
    <source>
        <dbReference type="SAM" id="MobiDB-lite"/>
    </source>
</evidence>
<accession>A0AAD3TVD4</accession>
<feature type="compositionally biased region" description="Polar residues" evidence="1">
    <location>
        <begin position="316"/>
        <end position="349"/>
    </location>
</feature>
<feature type="region of interest" description="Disordered" evidence="1">
    <location>
        <begin position="614"/>
        <end position="657"/>
    </location>
</feature>
<reference evidence="2" key="2">
    <citation type="submission" date="2023-06" db="EMBL/GenBank/DDBJ databases">
        <authorList>
            <person name="Kobayashi Y."/>
            <person name="Kayamori A."/>
            <person name="Aoki K."/>
            <person name="Shiwa Y."/>
            <person name="Fujita N."/>
            <person name="Sugita T."/>
            <person name="Iwasaki W."/>
            <person name="Tanaka N."/>
            <person name="Takashima M."/>
        </authorList>
    </citation>
    <scope>NUCLEOTIDE SEQUENCE</scope>
    <source>
        <strain evidence="2">HIS016</strain>
    </source>
</reference>
<comment type="caution">
    <text evidence="2">The sequence shown here is derived from an EMBL/GenBank/DDBJ whole genome shotgun (WGS) entry which is preliminary data.</text>
</comment>
<keyword evidence="3" id="KW-1185">Reference proteome</keyword>
<name>A0AAD3TVD4_9TREE</name>
<reference evidence="2" key="1">
    <citation type="journal article" date="2023" name="BMC Genomics">
        <title>Chromosome-level genome assemblies of Cutaneotrichosporon spp. (Trichosporonales, Basidiomycota) reveal imbalanced evolution between nucleotide sequences and chromosome synteny.</title>
        <authorList>
            <person name="Kobayashi Y."/>
            <person name="Kayamori A."/>
            <person name="Aoki K."/>
            <person name="Shiwa Y."/>
            <person name="Matsutani M."/>
            <person name="Fujita N."/>
            <person name="Sugita T."/>
            <person name="Iwasaki W."/>
            <person name="Tanaka N."/>
            <person name="Takashima M."/>
        </authorList>
    </citation>
    <scope>NUCLEOTIDE SEQUENCE</scope>
    <source>
        <strain evidence="2">HIS016</strain>
    </source>
</reference>
<sequence>MSQQPSTTTTTTTPAPNSAAAGRKRKKSPKPKDTKRAPGDGPKRTKVAQRREKDAAGAPGPAGMVESQALPHRQNDEDEVGSSPHAHPIIAVVASSTAIHQKHPLRSPPTPTASPSLQSPIRAQGAQIRELSLCMRETGLIMRELLKVKLGQPASMPPTPTLDAGVADASPESTCQPGGTPTPAENGLSAGALGLFHNNTTDNRAPTMPPNIGDQSILGIGQPPPRVPVNTSNSSMSFANGVAFNIGSITEPVTVAPLPPPEAKVESTNPSPPLPGSAHQSQGHYHPLQLPNLDASATGDPHPPLSAHTPTPMFRHTSQPIMSETSRNTSFSMPSGQHTSIQTPQIPSTQHEDQNMAPTPATAPPQGGHGFTLPNQAYSPFPQSFMRPALTPQQQAIQQQIQQQQQQAQIMAQFQRQTAMSRQSSPYYAQHQQMMAGLHPSLRTVSGNPVMTRPPRPLMNINSCLGIMPPGDEAERNGPDPLAHAIQPRMSPNVQQLERLQRQALGYARQMTGQQSNPATNFLPSQFPGPAPLAQNPFLGTMGLTMSPPEANRVGATNHVTSDSCGGPPPTQALTMPSGAATNGMSTPNMYNLYVEPSPFSATFPGMSGANDMPSPFSFAPPDMGEGGGVSRSRWGEEDADEEPLREVTPGKRLDSK</sequence>
<dbReference type="AlphaFoldDB" id="A0AAD3TVD4"/>